<evidence type="ECO:0000313" key="3">
    <source>
        <dbReference type="Proteomes" id="UP000595437"/>
    </source>
</evidence>
<sequence>MGGKCPGGASPGAIVWVVIALESPSTSLHLAATLNVLIRQYKKYKNTKNERL</sequence>
<feature type="transmembrane region" description="Helical" evidence="1">
    <location>
        <begin position="13"/>
        <end position="38"/>
    </location>
</feature>
<dbReference type="EMBL" id="CP045900">
    <property type="protein sequence ID" value="QQP42515.1"/>
    <property type="molecule type" value="Genomic_DNA"/>
</dbReference>
<keyword evidence="1" id="KW-1133">Transmembrane helix</keyword>
<keyword evidence="1" id="KW-0472">Membrane</keyword>
<keyword evidence="3" id="KW-1185">Reference proteome</keyword>
<dbReference type="AlphaFoldDB" id="A0A7T8H2X5"/>
<dbReference type="Proteomes" id="UP000595437">
    <property type="component" value="Chromosome 11"/>
</dbReference>
<gene>
    <name evidence="2" type="ORF">FKW44_017207</name>
</gene>
<reference evidence="3" key="1">
    <citation type="submission" date="2021-01" db="EMBL/GenBank/DDBJ databases">
        <title>Caligus Genome Assembly.</title>
        <authorList>
            <person name="Gallardo-Escarate C."/>
        </authorList>
    </citation>
    <scope>NUCLEOTIDE SEQUENCE [LARGE SCALE GENOMIC DNA]</scope>
</reference>
<evidence type="ECO:0000256" key="1">
    <source>
        <dbReference type="SAM" id="Phobius"/>
    </source>
</evidence>
<organism evidence="2 3">
    <name type="scientific">Caligus rogercresseyi</name>
    <name type="common">Sea louse</name>
    <dbReference type="NCBI Taxonomy" id="217165"/>
    <lineage>
        <taxon>Eukaryota</taxon>
        <taxon>Metazoa</taxon>
        <taxon>Ecdysozoa</taxon>
        <taxon>Arthropoda</taxon>
        <taxon>Crustacea</taxon>
        <taxon>Multicrustacea</taxon>
        <taxon>Hexanauplia</taxon>
        <taxon>Copepoda</taxon>
        <taxon>Siphonostomatoida</taxon>
        <taxon>Caligidae</taxon>
        <taxon>Caligus</taxon>
    </lineage>
</organism>
<evidence type="ECO:0000313" key="2">
    <source>
        <dbReference type="EMBL" id="QQP42515.1"/>
    </source>
</evidence>
<accession>A0A7T8H2X5</accession>
<proteinExistence type="predicted"/>
<keyword evidence="1" id="KW-0812">Transmembrane</keyword>
<name>A0A7T8H2X5_CALRO</name>
<protein>
    <submittedName>
        <fullName evidence="2">Uncharacterized protein</fullName>
    </submittedName>
</protein>